<gene>
    <name evidence="1" type="ORF">OJ16_01615</name>
</gene>
<accession>A0A0C2NRM0</accession>
<organism evidence="1 2">
    <name type="scientific">Vibrio renipiscarius</name>
    <dbReference type="NCBI Taxonomy" id="1461322"/>
    <lineage>
        <taxon>Bacteria</taxon>
        <taxon>Pseudomonadati</taxon>
        <taxon>Pseudomonadota</taxon>
        <taxon>Gammaproteobacteria</taxon>
        <taxon>Vibrionales</taxon>
        <taxon>Vibrionaceae</taxon>
        <taxon>Vibrio</taxon>
    </lineage>
</organism>
<evidence type="ECO:0000313" key="1">
    <source>
        <dbReference type="EMBL" id="KII82111.1"/>
    </source>
</evidence>
<dbReference type="Proteomes" id="UP000031672">
    <property type="component" value="Unassembled WGS sequence"/>
</dbReference>
<dbReference type="AlphaFoldDB" id="A0A0C2NRM0"/>
<proteinExistence type="predicted"/>
<reference evidence="1 2" key="1">
    <citation type="submission" date="2014-11" db="EMBL/GenBank/DDBJ databases">
        <title>Draft Genome Sequence of Vibrio piscirenalis strains CECT 8603T and CECT 8604, two marine Gammaproteobacterium isolated from cultured gilthead sea bream (Sparus aurata).</title>
        <authorList>
            <person name="Arahal D.R."/>
            <person name="Rodrigo-Torres L."/>
            <person name="Lucena T."/>
            <person name="Pujalte M.J."/>
        </authorList>
    </citation>
    <scope>NUCLEOTIDE SEQUENCE [LARGE SCALE GENOMIC DNA]</scope>
    <source>
        <strain evidence="1 2">DCR 1-4-2</strain>
    </source>
</reference>
<accession>A0A0C2N891</accession>
<dbReference type="EMBL" id="JTKH01000003">
    <property type="protein sequence ID" value="KII82111.1"/>
    <property type="molecule type" value="Genomic_DNA"/>
</dbReference>
<evidence type="ECO:0000313" key="2">
    <source>
        <dbReference type="Proteomes" id="UP000031672"/>
    </source>
</evidence>
<comment type="caution">
    <text evidence="1">The sequence shown here is derived from an EMBL/GenBank/DDBJ whole genome shotgun (WGS) entry which is preliminary data.</text>
</comment>
<protein>
    <submittedName>
        <fullName evidence="1">Uncharacterized protein</fullName>
    </submittedName>
</protein>
<dbReference type="STRING" id="1461322.OJ16_01615"/>
<name>A0A0C2NRM0_9VIBR</name>
<sequence length="88" mass="10293">MLMLCFVVPSLEAAITCKDFTEQFKQQDFTKIESMFKRAVQELGYPESSIYLNQLYAKSASEQIKEIRRVYRGCYALKKENELLVNLI</sequence>
<keyword evidence="2" id="KW-1185">Reference proteome</keyword>